<dbReference type="Proteomes" id="UP001589788">
    <property type="component" value="Unassembled WGS sequence"/>
</dbReference>
<protein>
    <recommendedName>
        <fullName evidence="3">Prepilin-type N-terminal cleavage/methylation domain-containing protein</fullName>
    </recommendedName>
</protein>
<dbReference type="EMBL" id="JBHLYQ010000048">
    <property type="protein sequence ID" value="MFC0081796.1"/>
    <property type="molecule type" value="Genomic_DNA"/>
</dbReference>
<proteinExistence type="predicted"/>
<reference evidence="1 2" key="1">
    <citation type="submission" date="2024-09" db="EMBL/GenBank/DDBJ databases">
        <authorList>
            <person name="Sun Q."/>
            <person name="Mori K."/>
        </authorList>
    </citation>
    <scope>NUCLEOTIDE SEQUENCE [LARGE SCALE GENOMIC DNA]</scope>
    <source>
        <strain evidence="1 2">JCM 15389</strain>
    </source>
</reference>
<evidence type="ECO:0000313" key="1">
    <source>
        <dbReference type="EMBL" id="MFC0081796.1"/>
    </source>
</evidence>
<gene>
    <name evidence="1" type="ORF">ACFFRE_06510</name>
</gene>
<sequence length="216" mass="21108">MRAAGDEGTTLVELLMALALTVLALGLVLPLLGATGSQAAVTRSENQATAAFGSVLVALGNEIGSAVVLYAPDPASGQPFWAGQGLGTSGAGGVGPGDAVLVLSQYDPAGGGNGAAVCDQWAVEPAGRGGELVSRSWVPGQGGTVPFEAVAATPWPPPALPFSLVSTPQAGVQVHLTVSGLGGDTTGTVTLATTLFSMDMAQAGFPASACEQGPAP</sequence>
<dbReference type="RefSeq" id="WP_377789077.1">
    <property type="nucleotide sequence ID" value="NZ_JBHLYQ010000048.1"/>
</dbReference>
<name>A0ABV6C276_9ACTN</name>
<organism evidence="1 2">
    <name type="scientific">Aciditerrimonas ferrireducens</name>
    <dbReference type="NCBI Taxonomy" id="667306"/>
    <lineage>
        <taxon>Bacteria</taxon>
        <taxon>Bacillati</taxon>
        <taxon>Actinomycetota</taxon>
        <taxon>Acidimicrobiia</taxon>
        <taxon>Acidimicrobiales</taxon>
        <taxon>Acidimicrobiaceae</taxon>
        <taxon>Aciditerrimonas</taxon>
    </lineage>
</organism>
<accession>A0ABV6C276</accession>
<evidence type="ECO:0000313" key="2">
    <source>
        <dbReference type="Proteomes" id="UP001589788"/>
    </source>
</evidence>
<keyword evidence="2" id="KW-1185">Reference proteome</keyword>
<comment type="caution">
    <text evidence="1">The sequence shown here is derived from an EMBL/GenBank/DDBJ whole genome shotgun (WGS) entry which is preliminary data.</text>
</comment>
<evidence type="ECO:0008006" key="3">
    <source>
        <dbReference type="Google" id="ProtNLM"/>
    </source>
</evidence>